<feature type="active site" description="Proton donor/acceptor" evidence="5">
    <location>
        <position position="138"/>
    </location>
</feature>
<evidence type="ECO:0000256" key="1">
    <source>
        <dbReference type="ARBA" id="ARBA00007592"/>
    </source>
</evidence>
<dbReference type="Gene3D" id="3.20.20.70">
    <property type="entry name" value="Aldolase class I"/>
    <property type="match status" value="1"/>
</dbReference>
<evidence type="ECO:0000256" key="3">
    <source>
        <dbReference type="ARBA" id="ARBA00023270"/>
    </source>
</evidence>
<evidence type="ECO:0008006" key="8">
    <source>
        <dbReference type="Google" id="ProtNLM"/>
    </source>
</evidence>
<reference evidence="6 7" key="1">
    <citation type="submission" date="2013-02" db="EMBL/GenBank/DDBJ databases">
        <title>The Genome Sequence of Enterococcus phoeniculicola BAA-412.</title>
        <authorList>
            <consortium name="The Broad Institute Genome Sequencing Platform"/>
            <consortium name="The Broad Institute Genome Sequencing Center for Infectious Disease"/>
            <person name="Earl A.M."/>
            <person name="Gilmore M.S."/>
            <person name="Lebreton F."/>
            <person name="Walker B."/>
            <person name="Young S.K."/>
            <person name="Zeng Q."/>
            <person name="Gargeya S."/>
            <person name="Fitzgerald M."/>
            <person name="Haas B."/>
            <person name="Abouelleil A."/>
            <person name="Alvarado L."/>
            <person name="Arachchi H.M."/>
            <person name="Berlin A.M."/>
            <person name="Chapman S.B."/>
            <person name="Dewar J."/>
            <person name="Goldberg J."/>
            <person name="Griggs A."/>
            <person name="Gujja S."/>
            <person name="Hansen M."/>
            <person name="Howarth C."/>
            <person name="Imamovic A."/>
            <person name="Larimer J."/>
            <person name="McCowan C."/>
            <person name="Murphy C."/>
            <person name="Neiman D."/>
            <person name="Pearson M."/>
            <person name="Priest M."/>
            <person name="Roberts A."/>
            <person name="Saif S."/>
            <person name="Shea T."/>
            <person name="Sisk P."/>
            <person name="Sykes S."/>
            <person name="Wortman J."/>
            <person name="Nusbaum C."/>
            <person name="Birren B."/>
        </authorList>
    </citation>
    <scope>NUCLEOTIDE SEQUENCE [LARGE SCALE GENOMIC DNA]</scope>
    <source>
        <strain evidence="6 7">ATCC BAA-412</strain>
    </source>
</reference>
<name>R3W9F0_9ENTE</name>
<evidence type="ECO:0000256" key="4">
    <source>
        <dbReference type="PIRNR" id="PIRNR001365"/>
    </source>
</evidence>
<dbReference type="CDD" id="cd00408">
    <property type="entry name" value="DHDPS-like"/>
    <property type="match status" value="1"/>
</dbReference>
<dbReference type="GO" id="GO:0008840">
    <property type="term" value="F:4-hydroxy-tetrahydrodipicolinate synthase activity"/>
    <property type="evidence" value="ECO:0007669"/>
    <property type="project" value="TreeGrafter"/>
</dbReference>
<dbReference type="PIRSF" id="PIRSF001365">
    <property type="entry name" value="DHDPS"/>
    <property type="match status" value="1"/>
</dbReference>
<evidence type="ECO:0000256" key="5">
    <source>
        <dbReference type="PIRSR" id="PIRSR001365-1"/>
    </source>
</evidence>
<keyword evidence="7" id="KW-1185">Reference proteome</keyword>
<dbReference type="PRINTS" id="PR00146">
    <property type="entry name" value="DHPICSNTHASE"/>
</dbReference>
<comment type="caution">
    <text evidence="6">The sequence shown here is derived from an EMBL/GenBank/DDBJ whole genome shotgun (WGS) entry which is preliminary data.</text>
</comment>
<dbReference type="EMBL" id="AJAT01000014">
    <property type="protein sequence ID" value="EOL44087.1"/>
    <property type="molecule type" value="Genomic_DNA"/>
</dbReference>
<dbReference type="Pfam" id="PF00701">
    <property type="entry name" value="DHDPS"/>
    <property type="match status" value="1"/>
</dbReference>
<keyword evidence="2 4" id="KW-0456">Lyase</keyword>
<accession>R3W9F0</accession>
<dbReference type="Proteomes" id="UP000013785">
    <property type="component" value="Unassembled WGS sequence"/>
</dbReference>
<gene>
    <name evidence="6" type="ORF">UC3_01717</name>
</gene>
<comment type="similarity">
    <text evidence="1 4">Belongs to the DapA family.</text>
</comment>
<dbReference type="InterPro" id="IPR002220">
    <property type="entry name" value="DapA-like"/>
</dbReference>
<dbReference type="RefSeq" id="WP_010768380.1">
    <property type="nucleotide sequence ID" value="NZ_ASWE01000003.1"/>
</dbReference>
<dbReference type="STRING" id="154621.RV11_GL001834"/>
<feature type="active site" description="Schiff-base intermediate with substrate" evidence="5">
    <location>
        <position position="166"/>
    </location>
</feature>
<dbReference type="PROSITE" id="PS00666">
    <property type="entry name" value="DHDPS_2"/>
    <property type="match status" value="1"/>
</dbReference>
<organism evidence="6 7">
    <name type="scientific">Enterococcus phoeniculicola ATCC BAA-412</name>
    <dbReference type="NCBI Taxonomy" id="1158610"/>
    <lineage>
        <taxon>Bacteria</taxon>
        <taxon>Bacillati</taxon>
        <taxon>Bacillota</taxon>
        <taxon>Bacilli</taxon>
        <taxon>Lactobacillales</taxon>
        <taxon>Enterococcaceae</taxon>
        <taxon>Enterococcus</taxon>
    </lineage>
</organism>
<dbReference type="eggNOG" id="COG0329">
    <property type="taxonomic scope" value="Bacteria"/>
</dbReference>
<dbReference type="SMART" id="SM01130">
    <property type="entry name" value="DHDPS"/>
    <property type="match status" value="1"/>
</dbReference>
<sequence length="277" mass="30888">MTLTEVYHVSVPTAFYPDESLNTEATIQHILSLKAMGIGTVLLCGSMGEQHSLTLDEKLQLLEAVNKESQLTLPFELIFGVSSIRQKEAVHLTKEIEKSATVSGILLGFPPYILPTQEEAIQYVQSILKETTKPVLLYNNPRRTGFNLSISAFSELIKQPKIIGIKEAGDRSRLLEIKKVASKDFFIYAGGEQELSDKIAVGFNRLSSIAGNLYPLETRDWFTQMLYPETFIKQTDFKSLLQEIDKLATVSPVVYLKDQLTKTTGIPMGICRTPLGN</sequence>
<dbReference type="HOGENOM" id="CLU_049343_1_0_9"/>
<dbReference type="PANTHER" id="PTHR12128">
    <property type="entry name" value="DIHYDRODIPICOLINATE SYNTHASE"/>
    <property type="match status" value="1"/>
</dbReference>
<dbReference type="OrthoDB" id="9771791at2"/>
<dbReference type="AlphaFoldDB" id="R3W9F0"/>
<evidence type="ECO:0000256" key="2">
    <source>
        <dbReference type="ARBA" id="ARBA00023239"/>
    </source>
</evidence>
<evidence type="ECO:0000313" key="7">
    <source>
        <dbReference type="Proteomes" id="UP000013785"/>
    </source>
</evidence>
<dbReference type="PANTHER" id="PTHR12128:SF66">
    <property type="entry name" value="4-HYDROXY-2-OXOGLUTARATE ALDOLASE, MITOCHONDRIAL"/>
    <property type="match status" value="1"/>
</dbReference>
<dbReference type="InterPro" id="IPR013785">
    <property type="entry name" value="Aldolase_TIM"/>
</dbReference>
<evidence type="ECO:0000313" key="6">
    <source>
        <dbReference type="EMBL" id="EOL44087.1"/>
    </source>
</evidence>
<dbReference type="PATRIC" id="fig|1158610.3.peg.1709"/>
<dbReference type="GO" id="GO:0044281">
    <property type="term" value="P:small molecule metabolic process"/>
    <property type="evidence" value="ECO:0007669"/>
    <property type="project" value="UniProtKB-ARBA"/>
</dbReference>
<keyword evidence="3" id="KW-0704">Schiff base</keyword>
<protein>
    <recommendedName>
        <fullName evidence="8">Dihydrodipicolinate synthase</fullName>
    </recommendedName>
</protein>
<dbReference type="SUPFAM" id="SSF51569">
    <property type="entry name" value="Aldolase"/>
    <property type="match status" value="1"/>
</dbReference>
<dbReference type="InterPro" id="IPR020625">
    <property type="entry name" value="Schiff_base-form_aldolases_AS"/>
</dbReference>
<proteinExistence type="inferred from homology"/>